<reference evidence="1 2" key="1">
    <citation type="submission" date="2011-09" db="EMBL/GenBank/DDBJ databases">
        <title>The permanent draft genome of Caldithrix abyssi DSM 13497.</title>
        <authorList>
            <consortium name="US DOE Joint Genome Institute (JGI-PGF)"/>
            <person name="Lucas S."/>
            <person name="Han J."/>
            <person name="Lapidus A."/>
            <person name="Bruce D."/>
            <person name="Goodwin L."/>
            <person name="Pitluck S."/>
            <person name="Peters L."/>
            <person name="Kyrpides N."/>
            <person name="Mavromatis K."/>
            <person name="Ivanova N."/>
            <person name="Mikhailova N."/>
            <person name="Chertkov O."/>
            <person name="Detter J.C."/>
            <person name="Tapia R."/>
            <person name="Han C."/>
            <person name="Land M."/>
            <person name="Hauser L."/>
            <person name="Markowitz V."/>
            <person name="Cheng J.-F."/>
            <person name="Hugenholtz P."/>
            <person name="Woyke T."/>
            <person name="Wu D."/>
            <person name="Spring S."/>
            <person name="Brambilla E."/>
            <person name="Klenk H.-P."/>
            <person name="Eisen J.A."/>
        </authorList>
    </citation>
    <scope>NUCLEOTIDE SEQUENCE [LARGE SCALE GENOMIC DNA]</scope>
    <source>
        <strain evidence="1 2">DSM 13497</strain>
    </source>
</reference>
<dbReference type="AlphaFoldDB" id="H1XXE8"/>
<accession>H1XXE8</accession>
<evidence type="ECO:0000313" key="1">
    <source>
        <dbReference type="EMBL" id="EHO41933.1"/>
    </source>
</evidence>
<keyword evidence="2" id="KW-1185">Reference proteome</keyword>
<protein>
    <submittedName>
        <fullName evidence="1">Uncharacterized protein</fullName>
    </submittedName>
</protein>
<proteinExistence type="predicted"/>
<dbReference type="InParanoid" id="H1XXE8"/>
<dbReference type="EMBL" id="CM001402">
    <property type="protein sequence ID" value="EHO41933.1"/>
    <property type="molecule type" value="Genomic_DNA"/>
</dbReference>
<dbReference type="PaxDb" id="880073-Calab_2323"/>
<sequence length="488" mass="55158" precursor="true">MRRPGANGFGSVSILSLLIISFLAVALDAQDGIPPVKLDDFNKIHAWWDYHKDGSAALDDRAMVNGRGYLLLRLSNPNAEQECNVAISEFQNIYGKAIKRLLVETRVKLLTPMKPGSRGWGFWKSAKGAALQSLCWFMEQMDAGDARLSWKMMGVVAKKQRQTHPWKPEINVWHVYRIERDLVSNTTRFWIDDSLLLQTAQLAPADRLSFHLWIDNQVYSKKGLVRAAWNGESALLVDYVKIVTQHRKKSTSDVKHPALLLYKAWNDVLVGSGEYVIGDFSFQTSGPTVYGLLTARLESYDGFDEDDALMLYLDDDTAPVKKWSGKDLKGATRTFFFELEAEPGSHRLRLSGKNTPTLYDLLLVDGGKARILFNKALQPLSPDSMEIIIRKEPDAALLGYAAATLDESPEFNHILPVGRLEESDQDLQIRMLDQQSNLLKAFFFCGNESLGECRTKLWTIRGDASEVLVKLRQQGNPELHRLIFFQSY</sequence>
<name>H1XXE8_CALAY</name>
<dbReference type="HOGENOM" id="CLU_558605_0_0_0"/>
<organism evidence="1 2">
    <name type="scientific">Caldithrix abyssi DSM 13497</name>
    <dbReference type="NCBI Taxonomy" id="880073"/>
    <lineage>
        <taxon>Bacteria</taxon>
        <taxon>Pseudomonadati</taxon>
        <taxon>Calditrichota</taxon>
        <taxon>Calditrichia</taxon>
        <taxon>Calditrichales</taxon>
        <taxon>Calditrichaceae</taxon>
        <taxon>Caldithrix</taxon>
    </lineage>
</organism>
<gene>
    <name evidence="1" type="ORF">Calab_2323</name>
</gene>
<dbReference type="Proteomes" id="UP000004671">
    <property type="component" value="Chromosome"/>
</dbReference>
<dbReference type="STRING" id="880073.Cabys_1117"/>
<evidence type="ECO:0000313" key="2">
    <source>
        <dbReference type="Proteomes" id="UP000004671"/>
    </source>
</evidence>